<proteinExistence type="predicted"/>
<evidence type="ECO:0000313" key="2">
    <source>
        <dbReference type="EMBL" id="WNZ22188.1"/>
    </source>
</evidence>
<dbReference type="InterPro" id="IPR051276">
    <property type="entry name" value="Saccharopine_DH-like_oxidrdct"/>
</dbReference>
<name>A0AA97APT2_9CYAN</name>
<dbReference type="EMBL" id="CP053586">
    <property type="protein sequence ID" value="WNZ22188.1"/>
    <property type="molecule type" value="Genomic_DNA"/>
</dbReference>
<protein>
    <submittedName>
        <fullName evidence="2">Saccharopine dehydrogenase</fullName>
    </submittedName>
</protein>
<dbReference type="GO" id="GO:0005886">
    <property type="term" value="C:plasma membrane"/>
    <property type="evidence" value="ECO:0007669"/>
    <property type="project" value="TreeGrafter"/>
</dbReference>
<sequence length="410" mass="44942">MSERLTPERPYDVVLYGASGFVGQQTVQYFANHASPEQVRWAIAGRNRQKLEAVRDRMGVKVDVLVADSQDQPAIEAIVAQTRVLLTTAGPFALYGTALVDACVRFRTHYVDITGETPWVRTLIDRYHAEAAANGTRIIPCCGFDSVPSDLGTYLVVRHIQREWGLPCQQVNAYFQAFGGFNGGTLASAFNLYDSDAAAQMYQPFLLNPSPPDTQVAEGNRDPQTPSFDADLNTWVGPFFMGPVNTRIVRRSSALYEEWQQPYGPDFAYQEYFKFDEPLAWLKATGVTAGLALFTGVLQQSQLRSLLQPILPQPGSGPSEQTMNQGWFSCELVGTAVDGRKLRGLIRDQGDPGNRATVKFVCESALSLALQTDQLPGGPMRGGILTPATGLGEVLAERLRRTGMTVAINP</sequence>
<dbReference type="SUPFAM" id="SSF51735">
    <property type="entry name" value="NAD(P)-binding Rossmann-fold domains"/>
    <property type="match status" value="1"/>
</dbReference>
<dbReference type="InterPro" id="IPR036291">
    <property type="entry name" value="NAD(P)-bd_dom_sf"/>
</dbReference>
<dbReference type="Gene3D" id="3.40.50.720">
    <property type="entry name" value="NAD(P)-binding Rossmann-like Domain"/>
    <property type="match status" value="1"/>
</dbReference>
<dbReference type="RefSeq" id="WP_316433587.1">
    <property type="nucleotide sequence ID" value="NZ_CP053586.1"/>
</dbReference>
<dbReference type="PANTHER" id="PTHR12286:SF5">
    <property type="entry name" value="SACCHAROPINE DEHYDROGENASE-LIKE OXIDOREDUCTASE"/>
    <property type="match status" value="1"/>
</dbReference>
<feature type="domain" description="Saccharopine dehydrogenase NADP binding" evidence="1">
    <location>
        <begin position="13"/>
        <end position="139"/>
    </location>
</feature>
<evidence type="ECO:0000259" key="1">
    <source>
        <dbReference type="Pfam" id="PF03435"/>
    </source>
</evidence>
<dbReference type="InterPro" id="IPR005097">
    <property type="entry name" value="Sacchrp_dh_NADP-bd"/>
</dbReference>
<organism evidence="2">
    <name type="scientific">Leptolyngbya sp. NK1-12</name>
    <dbReference type="NCBI Taxonomy" id="2547451"/>
    <lineage>
        <taxon>Bacteria</taxon>
        <taxon>Bacillati</taxon>
        <taxon>Cyanobacteriota</taxon>
        <taxon>Cyanophyceae</taxon>
        <taxon>Leptolyngbyales</taxon>
        <taxon>Leptolyngbyaceae</taxon>
        <taxon>Leptolyngbya group</taxon>
        <taxon>Leptolyngbya</taxon>
    </lineage>
</organism>
<gene>
    <name evidence="2" type="ORF">HJG54_04460</name>
</gene>
<dbReference type="GO" id="GO:0009247">
    <property type="term" value="P:glycolipid biosynthetic process"/>
    <property type="evidence" value="ECO:0007669"/>
    <property type="project" value="TreeGrafter"/>
</dbReference>
<reference evidence="2" key="1">
    <citation type="submission" date="2020-05" db="EMBL/GenBank/DDBJ databases">
        <authorList>
            <person name="Zhu T."/>
            <person name="Keshari N."/>
            <person name="Lu X."/>
        </authorList>
    </citation>
    <scope>NUCLEOTIDE SEQUENCE</scope>
    <source>
        <strain evidence="2">NK1-12</strain>
    </source>
</reference>
<dbReference type="PANTHER" id="PTHR12286">
    <property type="entry name" value="SACCHAROPINE DEHYDROGENASE-LIKE OXIDOREDUCTASE"/>
    <property type="match status" value="1"/>
</dbReference>
<accession>A0AA97APT2</accession>
<dbReference type="Pfam" id="PF03435">
    <property type="entry name" value="Sacchrp_dh_NADP"/>
    <property type="match status" value="1"/>
</dbReference>
<dbReference type="AlphaFoldDB" id="A0AA97APT2"/>